<keyword evidence="3" id="KW-1185">Reference proteome</keyword>
<dbReference type="AlphaFoldDB" id="A0A380SXS1"/>
<keyword evidence="1" id="KW-0175">Coiled coil</keyword>
<proteinExistence type="predicted"/>
<dbReference type="Proteomes" id="UP000255177">
    <property type="component" value="Unassembled WGS sequence"/>
</dbReference>
<sequence length="140" mass="15267">MTLKTIYSAHLEAGLETPAITQQQLNDALTEFRQHGLSIDGGNAYKRDLCDAIIGAMAFGKQNNNPPPAEHWCKEFWDIGRAEGARQEELLEALAQAREQRDALLSAAQEALRVIDRIKPAGNGNGTQVRLATAIEKATA</sequence>
<gene>
    <name evidence="2" type="ORF">CCOS864_02206</name>
</gene>
<feature type="coiled-coil region" evidence="1">
    <location>
        <begin position="87"/>
        <end position="114"/>
    </location>
</feature>
<evidence type="ECO:0000256" key="1">
    <source>
        <dbReference type="SAM" id="Coils"/>
    </source>
</evidence>
<evidence type="ECO:0000313" key="3">
    <source>
        <dbReference type="Proteomes" id="UP000255177"/>
    </source>
</evidence>
<name>A0A380SXS1_9PSED</name>
<dbReference type="RefSeq" id="WP_244211903.1">
    <property type="nucleotide sequence ID" value="NZ_CBCSFG010000028.1"/>
</dbReference>
<organism evidence="2 3">
    <name type="scientific">Pseudomonas wadenswilerensis</name>
    <dbReference type="NCBI Taxonomy" id="1785161"/>
    <lineage>
        <taxon>Bacteria</taxon>
        <taxon>Pseudomonadati</taxon>
        <taxon>Pseudomonadota</taxon>
        <taxon>Gammaproteobacteria</taxon>
        <taxon>Pseudomonadales</taxon>
        <taxon>Pseudomonadaceae</taxon>
        <taxon>Pseudomonas</taxon>
    </lineage>
</organism>
<reference evidence="3" key="1">
    <citation type="submission" date="2018-07" db="EMBL/GenBank/DDBJ databases">
        <authorList>
            <person name="Blom J."/>
        </authorList>
    </citation>
    <scope>NUCLEOTIDE SEQUENCE [LARGE SCALE GENOMIC DNA]</scope>
    <source>
        <strain evidence="3">CCOS 864</strain>
    </source>
</reference>
<dbReference type="EMBL" id="UIDD01000006">
    <property type="protein sequence ID" value="SUQ62757.1"/>
    <property type="molecule type" value="Genomic_DNA"/>
</dbReference>
<accession>A0A380SXS1</accession>
<protein>
    <submittedName>
        <fullName evidence="2">Uncharacterized protein</fullName>
    </submittedName>
</protein>
<evidence type="ECO:0000313" key="2">
    <source>
        <dbReference type="EMBL" id="SUQ62757.1"/>
    </source>
</evidence>